<dbReference type="InterPro" id="IPR000914">
    <property type="entry name" value="SBP_5_dom"/>
</dbReference>
<gene>
    <name evidence="4" type="ORF">FHQ21_12790</name>
</gene>
<dbReference type="SUPFAM" id="SSF53850">
    <property type="entry name" value="Periplasmic binding protein-like II"/>
    <property type="match status" value="1"/>
</dbReference>
<evidence type="ECO:0000313" key="4">
    <source>
        <dbReference type="EMBL" id="TNG85078.1"/>
    </source>
</evidence>
<feature type="domain" description="Solute-binding protein family 5" evidence="3">
    <location>
        <begin position="54"/>
        <end position="226"/>
    </location>
</feature>
<reference evidence="4 5" key="1">
    <citation type="submission" date="2019-05" db="EMBL/GenBank/DDBJ databases">
        <title>Pasteurellaceae isolates from reptiles.</title>
        <authorList>
            <person name="Bojesen A.M."/>
            <person name="Lund E."/>
        </authorList>
    </citation>
    <scope>NUCLEOTIDE SEQUENCE [LARGE SCALE GENOMIC DNA]</scope>
    <source>
        <strain evidence="4 5">ELNT2x</strain>
    </source>
</reference>
<dbReference type="PANTHER" id="PTHR30290:SF38">
    <property type="entry name" value="D,D-DIPEPTIDE-BINDING PERIPLASMIC PROTEIN DDPA-RELATED"/>
    <property type="match status" value="1"/>
</dbReference>
<dbReference type="Pfam" id="PF00496">
    <property type="entry name" value="SBP_bac_5"/>
    <property type="match status" value="1"/>
</dbReference>
<feature type="non-terminal residue" evidence="4">
    <location>
        <position position="227"/>
    </location>
</feature>
<accession>A0ABY2XSJ9</accession>
<name>A0ABY2XSJ9_9PAST</name>
<evidence type="ECO:0000259" key="3">
    <source>
        <dbReference type="Pfam" id="PF00496"/>
    </source>
</evidence>
<protein>
    <submittedName>
        <fullName evidence="4">ABC transporter substrate-binding protein</fullName>
    </submittedName>
</protein>
<dbReference type="InterPro" id="IPR023765">
    <property type="entry name" value="SBP_5_CS"/>
</dbReference>
<dbReference type="Gene3D" id="3.90.76.10">
    <property type="entry name" value="Dipeptide-binding Protein, Domain 1"/>
    <property type="match status" value="1"/>
</dbReference>
<dbReference type="Proteomes" id="UP000305526">
    <property type="component" value="Unassembled WGS sequence"/>
</dbReference>
<comment type="similarity">
    <text evidence="1">Belongs to the bacterial solute-binding protein 5 family.</text>
</comment>
<proteinExistence type="inferred from homology"/>
<evidence type="ECO:0000313" key="5">
    <source>
        <dbReference type="Proteomes" id="UP000305526"/>
    </source>
</evidence>
<organism evidence="4 5">
    <name type="scientific">Testudinibacter aquarius</name>
    <dbReference type="NCBI Taxonomy" id="1524974"/>
    <lineage>
        <taxon>Bacteria</taxon>
        <taxon>Pseudomonadati</taxon>
        <taxon>Pseudomonadota</taxon>
        <taxon>Gammaproteobacteria</taxon>
        <taxon>Pasteurellales</taxon>
        <taxon>Pasteurellaceae</taxon>
        <taxon>Testudinibacter</taxon>
    </lineage>
</organism>
<dbReference type="EMBL" id="VDGV01000227">
    <property type="protein sequence ID" value="TNG85078.1"/>
    <property type="molecule type" value="Genomic_DNA"/>
</dbReference>
<sequence length="227" mass="25561">MSAAAQAAPHTLINCISNSPGQFSPAIINDANDFNASSQQVYDSLLAFKPGSTEIEPGLAERWEISDDGLSYTFHLRKGVKFHANKEFSPSRDFNADDVLFSYLRQADKDHPFHHVSSGTYFYFNWMALPKLLKSVEKVDDYTVRINLNQAYSPFLKIVAMDFLSIYSKEYADKMLAAGKPEAIDKTPIGTGPFVFQGYQLDQAIRYSANADYWRGKADIDRLIFSI</sequence>
<dbReference type="PROSITE" id="PS01040">
    <property type="entry name" value="SBP_BACTERIAL_5"/>
    <property type="match status" value="1"/>
</dbReference>
<dbReference type="PANTHER" id="PTHR30290">
    <property type="entry name" value="PERIPLASMIC BINDING COMPONENT OF ABC TRANSPORTER"/>
    <property type="match status" value="1"/>
</dbReference>
<dbReference type="Gene3D" id="3.40.190.10">
    <property type="entry name" value="Periplasmic binding protein-like II"/>
    <property type="match status" value="1"/>
</dbReference>
<keyword evidence="2" id="KW-0732">Signal</keyword>
<comment type="caution">
    <text evidence="4">The sequence shown here is derived from an EMBL/GenBank/DDBJ whole genome shotgun (WGS) entry which is preliminary data.</text>
</comment>
<keyword evidence="5" id="KW-1185">Reference proteome</keyword>
<evidence type="ECO:0000256" key="2">
    <source>
        <dbReference type="ARBA" id="ARBA00022729"/>
    </source>
</evidence>
<evidence type="ECO:0000256" key="1">
    <source>
        <dbReference type="ARBA" id="ARBA00005695"/>
    </source>
</evidence>
<dbReference type="InterPro" id="IPR039424">
    <property type="entry name" value="SBP_5"/>
</dbReference>